<dbReference type="GO" id="GO:0009424">
    <property type="term" value="C:bacterial-type flagellum hook"/>
    <property type="evidence" value="ECO:0007669"/>
    <property type="project" value="UniProtKB-UniRule"/>
</dbReference>
<evidence type="ECO:0000256" key="5">
    <source>
        <dbReference type="RuleBase" id="RU362066"/>
    </source>
</evidence>
<keyword evidence="8" id="KW-0969">Cilium</keyword>
<keyword evidence="5" id="KW-0964">Secreted</keyword>
<dbReference type="Pfam" id="PF07195">
    <property type="entry name" value="FliD_C"/>
    <property type="match status" value="1"/>
</dbReference>
<dbReference type="OrthoDB" id="5241527at2"/>
<dbReference type="AlphaFoldDB" id="A0A238W7R8"/>
<dbReference type="GO" id="GO:0009421">
    <property type="term" value="C:bacterial-type flagellum filament cap"/>
    <property type="evidence" value="ECO:0007669"/>
    <property type="project" value="InterPro"/>
</dbReference>
<dbReference type="EMBL" id="FZNO01000006">
    <property type="protein sequence ID" value="SNR42451.1"/>
    <property type="molecule type" value="Genomic_DNA"/>
</dbReference>
<evidence type="ECO:0000313" key="9">
    <source>
        <dbReference type="Proteomes" id="UP000198403"/>
    </source>
</evidence>
<evidence type="ECO:0000256" key="2">
    <source>
        <dbReference type="ARBA" id="ARBA00011255"/>
    </source>
</evidence>
<sequence length="454" mass="46094">MTMSISTGLVSGMDTGALVSQLMQVEAAPQTALKAKLSATQTTATAYRTVNTALQALTTAADTVLKPETWTSTKGTSSTGSVTVAAATGAATGSLTFTVTSVASTHSTVSTTRWASTTTAANLTDIEVRSLDGATSKGTIALDGTESLDQVAAKVNGSKLGLTAAVVQTGTNVFALQISADASGKNAAFSLGGTESFKAASVGRDAELKIGTTADAYVVTSSTNVFQGVLAGTTITVSKEETAPVTVSVVSDPDAVTTKVSALVDAVNSALDTIKKQTNNTPGSTAALRGEYAVTQISGQLLEALSKAVGADSPARIGFELTRDGKLTFTKDKFTAALKDDPALAQTLMAGTPASNGPDGVVGGGDDVAAVPGIAERLRTAAKTASDATTGTLTSLATGQDSMGREIQDRIAAWDVRLAKRKQMLTRQFTAMETALSSLQNQSSWLAGQLNSLS</sequence>
<accession>A0A238W7R8</accession>
<comment type="similarity">
    <text evidence="1 5">Belongs to the FliD family.</text>
</comment>
<evidence type="ECO:0000259" key="6">
    <source>
        <dbReference type="Pfam" id="PF02465"/>
    </source>
</evidence>
<comment type="function">
    <text evidence="5">Required for morphogenesis and for the elongation of the flagellar filament by facilitating polymerization of the flagellin monomers at the tip of growing filament. Forms a capping structure, which prevents flagellin subunits (transported through the central channel of the flagellum) from leaking out without polymerization at the distal end.</text>
</comment>
<dbReference type="InterPro" id="IPR003481">
    <property type="entry name" value="FliD_N"/>
</dbReference>
<dbReference type="PANTHER" id="PTHR30288">
    <property type="entry name" value="FLAGELLAR CAP/ASSEMBLY PROTEIN FLID"/>
    <property type="match status" value="1"/>
</dbReference>
<evidence type="ECO:0000256" key="4">
    <source>
        <dbReference type="ARBA" id="ARBA00023143"/>
    </source>
</evidence>
<dbReference type="GO" id="GO:0007155">
    <property type="term" value="P:cell adhesion"/>
    <property type="evidence" value="ECO:0007669"/>
    <property type="project" value="InterPro"/>
</dbReference>
<evidence type="ECO:0000259" key="7">
    <source>
        <dbReference type="Pfam" id="PF07195"/>
    </source>
</evidence>
<name>A0A238W7R8_9ACTN</name>
<dbReference type="RefSeq" id="WP_089335980.1">
    <property type="nucleotide sequence ID" value="NZ_FZNO01000006.1"/>
</dbReference>
<proteinExistence type="inferred from homology"/>
<dbReference type="Proteomes" id="UP000198403">
    <property type="component" value="Unassembled WGS sequence"/>
</dbReference>
<comment type="subcellular location">
    <subcellularLocation>
        <location evidence="5">Secreted</location>
    </subcellularLocation>
    <subcellularLocation>
        <location evidence="5">Bacterial flagellum</location>
    </subcellularLocation>
</comment>
<evidence type="ECO:0000256" key="3">
    <source>
        <dbReference type="ARBA" id="ARBA00023054"/>
    </source>
</evidence>
<gene>
    <name evidence="8" type="ORF">SAMN06272737_106188</name>
</gene>
<organism evidence="8 9">
    <name type="scientific">Blastococcus mobilis</name>
    <dbReference type="NCBI Taxonomy" id="1938746"/>
    <lineage>
        <taxon>Bacteria</taxon>
        <taxon>Bacillati</taxon>
        <taxon>Actinomycetota</taxon>
        <taxon>Actinomycetes</taxon>
        <taxon>Geodermatophilales</taxon>
        <taxon>Geodermatophilaceae</taxon>
        <taxon>Blastococcus</taxon>
    </lineage>
</organism>
<dbReference type="InterPro" id="IPR040026">
    <property type="entry name" value="FliD"/>
</dbReference>
<keyword evidence="8" id="KW-0282">Flagellum</keyword>
<dbReference type="Pfam" id="PF02465">
    <property type="entry name" value="FliD_N"/>
    <property type="match status" value="1"/>
</dbReference>
<dbReference type="InterPro" id="IPR010809">
    <property type="entry name" value="FliD_C"/>
</dbReference>
<evidence type="ECO:0000313" key="8">
    <source>
        <dbReference type="EMBL" id="SNR42451.1"/>
    </source>
</evidence>
<feature type="domain" description="Flagellar hook-associated protein 2 C-terminal" evidence="7">
    <location>
        <begin position="205"/>
        <end position="440"/>
    </location>
</feature>
<dbReference type="PANTHER" id="PTHR30288:SF0">
    <property type="entry name" value="FLAGELLAR HOOK-ASSOCIATED PROTEIN 2"/>
    <property type="match status" value="1"/>
</dbReference>
<feature type="domain" description="Flagellar hook-associated protein 2 N-terminal" evidence="6">
    <location>
        <begin position="11"/>
        <end position="106"/>
    </location>
</feature>
<protein>
    <recommendedName>
        <fullName evidence="5">Flagellar hook-associated protein 2</fullName>
        <shortName evidence="5">HAP2</shortName>
    </recommendedName>
    <alternativeName>
        <fullName evidence="5">Flagellar cap protein</fullName>
    </alternativeName>
</protein>
<keyword evidence="8" id="KW-0966">Cell projection</keyword>
<comment type="subunit">
    <text evidence="2 5">Homopentamer.</text>
</comment>
<keyword evidence="4 5" id="KW-0975">Bacterial flagellum</keyword>
<dbReference type="GO" id="GO:0005576">
    <property type="term" value="C:extracellular region"/>
    <property type="evidence" value="ECO:0007669"/>
    <property type="project" value="UniProtKB-SubCell"/>
</dbReference>
<keyword evidence="3" id="KW-0175">Coiled coil</keyword>
<dbReference type="GO" id="GO:0071973">
    <property type="term" value="P:bacterial-type flagellum-dependent cell motility"/>
    <property type="evidence" value="ECO:0007669"/>
    <property type="project" value="TreeGrafter"/>
</dbReference>
<evidence type="ECO:0000256" key="1">
    <source>
        <dbReference type="ARBA" id="ARBA00009764"/>
    </source>
</evidence>
<reference evidence="8 9" key="1">
    <citation type="submission" date="2017-06" db="EMBL/GenBank/DDBJ databases">
        <authorList>
            <person name="Kim H.J."/>
            <person name="Triplett B.A."/>
        </authorList>
    </citation>
    <scope>NUCLEOTIDE SEQUENCE [LARGE SCALE GENOMIC DNA]</scope>
    <source>
        <strain evidence="8 9">DSM 44272</strain>
    </source>
</reference>
<keyword evidence="9" id="KW-1185">Reference proteome</keyword>